<proteinExistence type="predicted"/>
<keyword evidence="2" id="KW-1185">Reference proteome</keyword>
<dbReference type="InterPro" id="IPR043128">
    <property type="entry name" value="Rev_trsase/Diguanyl_cyclase"/>
</dbReference>
<dbReference type="Gene3D" id="3.30.70.270">
    <property type="match status" value="2"/>
</dbReference>
<accession>A0A0K0FI08</accession>
<evidence type="ECO:0000313" key="3">
    <source>
        <dbReference type="WBParaSite" id="SVE_0852600.1"/>
    </source>
</evidence>
<protein>
    <submittedName>
        <fullName evidence="3">RT_RNaseH_2 domain-containing protein</fullName>
    </submittedName>
</protein>
<sequence length="362" mass="41828">MFDDRIYPTLIDYGDDVTVIKHSIARKTRFVASNIDTMKFKLTNGENEERLIHITRNKDLQNPCYSIIIGSEVIHASVMIIDYKNLSLFVCDRPLKHLSVTKNEPEMNNVVASMSIDDNLQYFLSSYQVPIVEEQISQWLNSGTSKEDFCVKYLQNLVYTRNKGSICSPYFGFAALNGKTYKFTCLIYGLKPASSIVQRLINKTTRKFENVVAYIDDLIVTTRGSFSQHIQDVPMKEYCDIDTHSKMHRFVEKVNYIRYFIPRLAELQKPHDKMIACLKSQFKYTLEGQNAFKKIIDLIIESTKLQLSDTSRSFTLVTDASHYCYAGILLQESSQHNNILMPIFYFSKRSLAKKKKVPALYI</sequence>
<feature type="domain" description="Reverse transcriptase/retrotransposon-derived protein RNase H-like" evidence="1">
    <location>
        <begin position="287"/>
        <end position="359"/>
    </location>
</feature>
<dbReference type="Pfam" id="PF17919">
    <property type="entry name" value="RT_RNaseH_2"/>
    <property type="match status" value="1"/>
</dbReference>
<name>A0A0K0FI08_STRVS</name>
<reference evidence="2" key="1">
    <citation type="submission" date="2014-07" db="EMBL/GenBank/DDBJ databases">
        <authorList>
            <person name="Martin A.A"/>
            <person name="De Silva N."/>
        </authorList>
    </citation>
    <scope>NUCLEOTIDE SEQUENCE</scope>
</reference>
<evidence type="ECO:0000313" key="2">
    <source>
        <dbReference type="Proteomes" id="UP000035680"/>
    </source>
</evidence>
<dbReference type="InterPro" id="IPR043502">
    <property type="entry name" value="DNA/RNA_pol_sf"/>
</dbReference>
<dbReference type="PANTHER" id="PTHR33064:SF37">
    <property type="entry name" value="RIBONUCLEASE H"/>
    <property type="match status" value="1"/>
</dbReference>
<reference evidence="3" key="2">
    <citation type="submission" date="2015-08" db="UniProtKB">
        <authorList>
            <consortium name="WormBaseParasite"/>
        </authorList>
    </citation>
    <scope>IDENTIFICATION</scope>
</reference>
<dbReference type="InterPro" id="IPR051320">
    <property type="entry name" value="Viral_Replic_Matur_Polypro"/>
</dbReference>
<dbReference type="Proteomes" id="UP000035680">
    <property type="component" value="Unassembled WGS sequence"/>
</dbReference>
<dbReference type="InterPro" id="IPR041577">
    <property type="entry name" value="RT_RNaseH_2"/>
</dbReference>
<organism evidence="2 3">
    <name type="scientific">Strongyloides venezuelensis</name>
    <name type="common">Threadworm</name>
    <dbReference type="NCBI Taxonomy" id="75913"/>
    <lineage>
        <taxon>Eukaryota</taxon>
        <taxon>Metazoa</taxon>
        <taxon>Ecdysozoa</taxon>
        <taxon>Nematoda</taxon>
        <taxon>Chromadorea</taxon>
        <taxon>Rhabditida</taxon>
        <taxon>Tylenchina</taxon>
        <taxon>Panagrolaimomorpha</taxon>
        <taxon>Strongyloidoidea</taxon>
        <taxon>Strongyloididae</taxon>
        <taxon>Strongyloides</taxon>
    </lineage>
</organism>
<dbReference type="SUPFAM" id="SSF56672">
    <property type="entry name" value="DNA/RNA polymerases"/>
    <property type="match status" value="1"/>
</dbReference>
<dbReference type="PANTHER" id="PTHR33064">
    <property type="entry name" value="POL PROTEIN"/>
    <property type="match status" value="1"/>
</dbReference>
<evidence type="ECO:0000259" key="1">
    <source>
        <dbReference type="Pfam" id="PF17919"/>
    </source>
</evidence>
<dbReference type="WBParaSite" id="SVE_0852600.1">
    <property type="protein sequence ID" value="SVE_0852600.1"/>
    <property type="gene ID" value="SVE_0852600"/>
</dbReference>
<dbReference type="STRING" id="75913.A0A0K0FI08"/>
<dbReference type="AlphaFoldDB" id="A0A0K0FI08"/>